<reference evidence="1 2" key="1">
    <citation type="journal article" date="2023" name="G3 (Bethesda)">
        <title>A chromosome-length genome assembly and annotation of blackberry (Rubus argutus, cv. 'Hillquist').</title>
        <authorList>
            <person name="Bruna T."/>
            <person name="Aryal R."/>
            <person name="Dudchenko O."/>
            <person name="Sargent D.J."/>
            <person name="Mead D."/>
            <person name="Buti M."/>
            <person name="Cavallini A."/>
            <person name="Hytonen T."/>
            <person name="Andres J."/>
            <person name="Pham M."/>
            <person name="Weisz D."/>
            <person name="Mascagni F."/>
            <person name="Usai G."/>
            <person name="Natali L."/>
            <person name="Bassil N."/>
            <person name="Fernandez G.E."/>
            <person name="Lomsadze A."/>
            <person name="Armour M."/>
            <person name="Olukolu B."/>
            <person name="Poorten T."/>
            <person name="Britton C."/>
            <person name="Davik J."/>
            <person name="Ashrafi H."/>
            <person name="Aiden E.L."/>
            <person name="Borodovsky M."/>
            <person name="Worthington M."/>
        </authorList>
    </citation>
    <scope>NUCLEOTIDE SEQUENCE [LARGE SCALE GENOMIC DNA]</scope>
    <source>
        <strain evidence="1">PI 553951</strain>
    </source>
</reference>
<comment type="caution">
    <text evidence="1">The sequence shown here is derived from an EMBL/GenBank/DDBJ whole genome shotgun (WGS) entry which is preliminary data.</text>
</comment>
<keyword evidence="2" id="KW-1185">Reference proteome</keyword>
<name>A0AAW1VK69_RUBAR</name>
<gene>
    <name evidence="1" type="ORF">M0R45_002118</name>
</gene>
<dbReference type="Proteomes" id="UP001457282">
    <property type="component" value="Unassembled WGS sequence"/>
</dbReference>
<dbReference type="AlphaFoldDB" id="A0AAW1VK69"/>
<proteinExistence type="predicted"/>
<evidence type="ECO:0000313" key="1">
    <source>
        <dbReference type="EMBL" id="KAK9901432.1"/>
    </source>
</evidence>
<accession>A0AAW1VK69</accession>
<protein>
    <submittedName>
        <fullName evidence="1">Uncharacterized protein</fullName>
    </submittedName>
</protein>
<evidence type="ECO:0000313" key="2">
    <source>
        <dbReference type="Proteomes" id="UP001457282"/>
    </source>
</evidence>
<sequence>MGLMCWKTRQLDKAAVGGSCGVVAQGRSYDGDAVRRGCCAAAEAAWLDGDVAVVLCRYRSREESVKILV</sequence>
<dbReference type="EMBL" id="JBEDUW010000309">
    <property type="protein sequence ID" value="KAK9901432.1"/>
    <property type="molecule type" value="Genomic_DNA"/>
</dbReference>
<organism evidence="1 2">
    <name type="scientific">Rubus argutus</name>
    <name type="common">Southern blackberry</name>
    <dbReference type="NCBI Taxonomy" id="59490"/>
    <lineage>
        <taxon>Eukaryota</taxon>
        <taxon>Viridiplantae</taxon>
        <taxon>Streptophyta</taxon>
        <taxon>Embryophyta</taxon>
        <taxon>Tracheophyta</taxon>
        <taxon>Spermatophyta</taxon>
        <taxon>Magnoliopsida</taxon>
        <taxon>eudicotyledons</taxon>
        <taxon>Gunneridae</taxon>
        <taxon>Pentapetalae</taxon>
        <taxon>rosids</taxon>
        <taxon>fabids</taxon>
        <taxon>Rosales</taxon>
        <taxon>Rosaceae</taxon>
        <taxon>Rosoideae</taxon>
        <taxon>Rosoideae incertae sedis</taxon>
        <taxon>Rubus</taxon>
    </lineage>
</organism>